<dbReference type="SUPFAM" id="SSF46565">
    <property type="entry name" value="Chaperone J-domain"/>
    <property type="match status" value="1"/>
</dbReference>
<feature type="compositionally biased region" description="Polar residues" evidence="2">
    <location>
        <begin position="321"/>
        <end position="345"/>
    </location>
</feature>
<reference evidence="5" key="1">
    <citation type="submission" date="2016-10" db="EMBL/GenBank/DDBJ databases">
        <authorList>
            <person name="Varghese N."/>
            <person name="Submissions S."/>
        </authorList>
    </citation>
    <scope>NUCLEOTIDE SEQUENCE [LARGE SCALE GENOMIC DNA]</scope>
    <source>
        <strain evidence="5">P18</strain>
    </source>
</reference>
<dbReference type="AlphaFoldDB" id="A0A1I5QAM0"/>
<keyword evidence="3" id="KW-0812">Transmembrane</keyword>
<keyword evidence="3" id="KW-1133">Transmembrane helix</keyword>
<proteinExistence type="predicted"/>
<feature type="transmembrane region" description="Helical" evidence="3">
    <location>
        <begin position="169"/>
        <end position="187"/>
    </location>
</feature>
<dbReference type="InterPro" id="IPR036869">
    <property type="entry name" value="J_dom_sf"/>
</dbReference>
<evidence type="ECO:0008006" key="6">
    <source>
        <dbReference type="Google" id="ProtNLM"/>
    </source>
</evidence>
<name>A0A1I5QAM0_9FIRM</name>
<evidence type="ECO:0000256" key="1">
    <source>
        <dbReference type="ARBA" id="ARBA00022705"/>
    </source>
</evidence>
<feature type="transmembrane region" description="Helical" evidence="3">
    <location>
        <begin position="7"/>
        <end position="31"/>
    </location>
</feature>
<dbReference type="EMBL" id="FOXO01000002">
    <property type="protein sequence ID" value="SFP43354.1"/>
    <property type="molecule type" value="Genomic_DNA"/>
</dbReference>
<evidence type="ECO:0000256" key="2">
    <source>
        <dbReference type="SAM" id="MobiDB-lite"/>
    </source>
</evidence>
<feature type="compositionally biased region" description="Acidic residues" evidence="2">
    <location>
        <begin position="242"/>
        <end position="319"/>
    </location>
</feature>
<dbReference type="RefSeq" id="WP_074883268.1">
    <property type="nucleotide sequence ID" value="NZ_FOXO01000002.1"/>
</dbReference>
<gene>
    <name evidence="4" type="ORF">SAMN04487928_10230</name>
</gene>
<evidence type="ECO:0000256" key="3">
    <source>
        <dbReference type="SAM" id="Phobius"/>
    </source>
</evidence>
<feature type="transmembrane region" description="Helical" evidence="3">
    <location>
        <begin position="37"/>
        <end position="64"/>
    </location>
</feature>
<dbReference type="OrthoDB" id="2003000at2"/>
<keyword evidence="5" id="KW-1185">Reference proteome</keyword>
<accession>A0A1I5QAM0</accession>
<dbReference type="GO" id="GO:0006260">
    <property type="term" value="P:DNA replication"/>
    <property type="evidence" value="ECO:0007669"/>
    <property type="project" value="UniProtKB-KW"/>
</dbReference>
<dbReference type="Proteomes" id="UP000182624">
    <property type="component" value="Unassembled WGS sequence"/>
</dbReference>
<evidence type="ECO:0000313" key="4">
    <source>
        <dbReference type="EMBL" id="SFP43354.1"/>
    </source>
</evidence>
<keyword evidence="3" id="KW-0472">Membrane</keyword>
<protein>
    <recommendedName>
        <fullName evidence="6">J domain-containing protein</fullName>
    </recommendedName>
</protein>
<sequence>MISVLTMAVGAISSIVVSVLKAFFSMLSWFIRAYVRFLKLFFCILPITSISFFLLLCINVFLLFGGNFGLLSIGSGPDSQIQAPHSLDIQGSDLNIPEEMVKEANNSITKNNYFVTSFYNDIRTWWIEAVYSYKGAPLYIFLLILTIIMIIPVGTILLSISVFMSFSKIIFFCIIADAVIYVLRAFIGKGFVTQALDRYYHLFPDAGKRHYEKDYEKWLKNRSYADSEDEHDHRRSKRASFYEDDDYEDENYEYEDEDEDYSEEYDEDYDEDYAEEYDDEYDEDYDEDYDESDIYEEDDVDYDDESDDNYDDIDNDEYDYNNSGNGKRYNNSKYNKNTNGSAKQATSSSFDFFAGCTTKESVDKKYKSLVKLYHPDNMDGDTAALQEINVQYDKSKRRFS</sequence>
<evidence type="ECO:0000313" key="5">
    <source>
        <dbReference type="Proteomes" id="UP000182624"/>
    </source>
</evidence>
<keyword evidence="1" id="KW-0235">DNA replication</keyword>
<feature type="region of interest" description="Disordered" evidence="2">
    <location>
        <begin position="235"/>
        <end position="345"/>
    </location>
</feature>
<feature type="transmembrane region" description="Helical" evidence="3">
    <location>
        <begin position="138"/>
        <end position="163"/>
    </location>
</feature>
<organism evidence="4 5">
    <name type="scientific">Butyrivibrio proteoclasticus</name>
    <dbReference type="NCBI Taxonomy" id="43305"/>
    <lineage>
        <taxon>Bacteria</taxon>
        <taxon>Bacillati</taxon>
        <taxon>Bacillota</taxon>
        <taxon>Clostridia</taxon>
        <taxon>Lachnospirales</taxon>
        <taxon>Lachnospiraceae</taxon>
        <taxon>Butyrivibrio</taxon>
    </lineage>
</organism>